<name>A0AAV4BGS5_9GAST</name>
<dbReference type="Proteomes" id="UP000735302">
    <property type="component" value="Unassembled WGS sequence"/>
</dbReference>
<comment type="caution">
    <text evidence="2">The sequence shown here is derived from an EMBL/GenBank/DDBJ whole genome shotgun (WGS) entry which is preliminary data.</text>
</comment>
<evidence type="ECO:0000256" key="1">
    <source>
        <dbReference type="SAM" id="MobiDB-lite"/>
    </source>
</evidence>
<gene>
    <name evidence="2" type="ORF">PoB_004579900</name>
</gene>
<accession>A0AAV4BGS5</accession>
<keyword evidence="3" id="KW-1185">Reference proteome</keyword>
<evidence type="ECO:0000313" key="2">
    <source>
        <dbReference type="EMBL" id="GFO19294.1"/>
    </source>
</evidence>
<proteinExistence type="predicted"/>
<sequence>MPYAKNNQDDTPGSPMLGLSVEPTLLYSIINSRQLSNPRANNGNREQQGDCCIIKLGDIVPVIGTLDSKPTLRSIGTLLSQIEAQPLAPWPDGRPESLRSPCCGHAT</sequence>
<organism evidence="2 3">
    <name type="scientific">Plakobranchus ocellatus</name>
    <dbReference type="NCBI Taxonomy" id="259542"/>
    <lineage>
        <taxon>Eukaryota</taxon>
        <taxon>Metazoa</taxon>
        <taxon>Spiralia</taxon>
        <taxon>Lophotrochozoa</taxon>
        <taxon>Mollusca</taxon>
        <taxon>Gastropoda</taxon>
        <taxon>Heterobranchia</taxon>
        <taxon>Euthyneura</taxon>
        <taxon>Panpulmonata</taxon>
        <taxon>Sacoglossa</taxon>
        <taxon>Placobranchoidea</taxon>
        <taxon>Plakobranchidae</taxon>
        <taxon>Plakobranchus</taxon>
    </lineage>
</organism>
<evidence type="ECO:0000313" key="3">
    <source>
        <dbReference type="Proteomes" id="UP000735302"/>
    </source>
</evidence>
<dbReference type="EMBL" id="BLXT01005065">
    <property type="protein sequence ID" value="GFO19294.1"/>
    <property type="molecule type" value="Genomic_DNA"/>
</dbReference>
<dbReference type="AlphaFoldDB" id="A0AAV4BGS5"/>
<protein>
    <submittedName>
        <fullName evidence="2">Uncharacterized protein</fullName>
    </submittedName>
</protein>
<reference evidence="2 3" key="1">
    <citation type="journal article" date="2021" name="Elife">
        <title>Chloroplast acquisition without the gene transfer in kleptoplastic sea slugs, Plakobranchus ocellatus.</title>
        <authorList>
            <person name="Maeda T."/>
            <person name="Takahashi S."/>
            <person name="Yoshida T."/>
            <person name="Shimamura S."/>
            <person name="Takaki Y."/>
            <person name="Nagai Y."/>
            <person name="Toyoda A."/>
            <person name="Suzuki Y."/>
            <person name="Arimoto A."/>
            <person name="Ishii H."/>
            <person name="Satoh N."/>
            <person name="Nishiyama T."/>
            <person name="Hasebe M."/>
            <person name="Maruyama T."/>
            <person name="Minagawa J."/>
            <person name="Obokata J."/>
            <person name="Shigenobu S."/>
        </authorList>
    </citation>
    <scope>NUCLEOTIDE SEQUENCE [LARGE SCALE GENOMIC DNA]</scope>
</reference>
<feature type="region of interest" description="Disordered" evidence="1">
    <location>
        <begin position="85"/>
        <end position="107"/>
    </location>
</feature>